<sequence>MKVCSYRYCSLNSHRYEALPPLKSFLSMRRQSLKTEKKMKGLLVKEGDEGKTVHRSADFLAEIHGAYEQRINEKEGSCDSTSEGGEDEEMDVMIDILEYVECDQKAEIHEQHSTGSCSNSKAIITIMRKKRNEEVEITREFNTRPPNFHPKKPAQDTEKVSLQHQIINERKNAEEWRIDYAMQQAVSKLSLTRKRKIALLVEAFKNVMPLCMQACS</sequence>
<dbReference type="RefSeq" id="XP_039128934.1">
    <property type="nucleotide sequence ID" value="XM_039273000.1"/>
</dbReference>
<reference evidence="3" key="1">
    <citation type="submission" date="2025-08" db="UniProtKB">
        <authorList>
            <consortium name="RefSeq"/>
        </authorList>
    </citation>
    <scope>IDENTIFICATION</scope>
</reference>
<protein>
    <submittedName>
        <fullName evidence="3">Calmodulin binding protein PICBP-like</fullName>
    </submittedName>
</protein>
<accession>A0AB40BP50</accession>
<dbReference type="GO" id="GO:0005516">
    <property type="term" value="F:calmodulin binding"/>
    <property type="evidence" value="ECO:0007669"/>
    <property type="project" value="InterPro"/>
</dbReference>
<gene>
    <name evidence="3" type="primary">LOC120265087</name>
</gene>
<evidence type="ECO:0000313" key="2">
    <source>
        <dbReference type="Proteomes" id="UP001515500"/>
    </source>
</evidence>
<organism evidence="2 3">
    <name type="scientific">Dioscorea cayennensis subsp. rotundata</name>
    <name type="common">White Guinea yam</name>
    <name type="synonym">Dioscorea rotundata</name>
    <dbReference type="NCBI Taxonomy" id="55577"/>
    <lineage>
        <taxon>Eukaryota</taxon>
        <taxon>Viridiplantae</taxon>
        <taxon>Streptophyta</taxon>
        <taxon>Embryophyta</taxon>
        <taxon>Tracheophyta</taxon>
        <taxon>Spermatophyta</taxon>
        <taxon>Magnoliopsida</taxon>
        <taxon>Liliopsida</taxon>
        <taxon>Dioscoreales</taxon>
        <taxon>Dioscoreaceae</taxon>
        <taxon>Dioscorea</taxon>
    </lineage>
</organism>
<dbReference type="PANTHER" id="PTHR33923">
    <property type="entry name" value="CALMODULIN-BINDING PROTEIN-RELATED"/>
    <property type="match status" value="1"/>
</dbReference>
<evidence type="ECO:0000313" key="3">
    <source>
        <dbReference type="RefSeq" id="XP_039128934.1"/>
    </source>
</evidence>
<dbReference type="InterPro" id="IPR044681">
    <property type="entry name" value="PICBP-like"/>
</dbReference>
<keyword evidence="2" id="KW-1185">Reference proteome</keyword>
<dbReference type="GeneID" id="120265087"/>
<dbReference type="AlphaFoldDB" id="A0AB40BP50"/>
<feature type="domain" description="Calmodulin-binding" evidence="1">
    <location>
        <begin position="96"/>
        <end position="209"/>
    </location>
</feature>
<dbReference type="PANTHER" id="PTHR33923:SF2">
    <property type="entry name" value="CALMODULIN-BINDING PROTEIN-RELATED"/>
    <property type="match status" value="1"/>
</dbReference>
<proteinExistence type="predicted"/>
<dbReference type="Pfam" id="PF07839">
    <property type="entry name" value="CaM_binding"/>
    <property type="match status" value="1"/>
</dbReference>
<dbReference type="SMART" id="SM01054">
    <property type="entry name" value="CaM_binding"/>
    <property type="match status" value="1"/>
</dbReference>
<name>A0AB40BP50_DIOCR</name>
<dbReference type="InterPro" id="IPR012417">
    <property type="entry name" value="CaM-bd_dom_pln"/>
</dbReference>
<dbReference type="Proteomes" id="UP001515500">
    <property type="component" value="Chromosome 7"/>
</dbReference>
<evidence type="ECO:0000259" key="1">
    <source>
        <dbReference type="SMART" id="SM01054"/>
    </source>
</evidence>